<dbReference type="KEGG" id="hsr:HSBAA_61770"/>
<evidence type="ECO:0008006" key="10">
    <source>
        <dbReference type="Google" id="ProtNLM"/>
    </source>
</evidence>
<keyword evidence="6 7" id="KW-0472">Membrane</keyword>
<name>A0A455UJM1_9GAMM</name>
<dbReference type="Pfam" id="PF05977">
    <property type="entry name" value="MFS_3"/>
    <property type="match status" value="1"/>
</dbReference>
<keyword evidence="5 7" id="KW-1133">Transmembrane helix</keyword>
<comment type="subcellular location">
    <subcellularLocation>
        <location evidence="1">Cell membrane</location>
        <topology evidence="1">Multi-pass membrane protein</topology>
    </subcellularLocation>
</comment>
<organism evidence="8 9">
    <name type="scientific">Vreelandella sulfidaeris</name>
    <dbReference type="NCBI Taxonomy" id="115553"/>
    <lineage>
        <taxon>Bacteria</taxon>
        <taxon>Pseudomonadati</taxon>
        <taxon>Pseudomonadota</taxon>
        <taxon>Gammaproteobacteria</taxon>
        <taxon>Oceanospirillales</taxon>
        <taxon>Halomonadaceae</taxon>
        <taxon>Vreelandella</taxon>
    </lineage>
</organism>
<keyword evidence="4 7" id="KW-0812">Transmembrane</keyword>
<keyword evidence="2" id="KW-0813">Transport</keyword>
<feature type="transmembrane region" description="Helical" evidence="7">
    <location>
        <begin position="47"/>
        <end position="68"/>
    </location>
</feature>
<dbReference type="EMBL" id="AP019514">
    <property type="protein sequence ID" value="BBI64871.1"/>
    <property type="molecule type" value="Genomic_DNA"/>
</dbReference>
<dbReference type="PANTHER" id="PTHR23513">
    <property type="entry name" value="INTEGRAL MEMBRANE EFFLUX PROTEIN-RELATED"/>
    <property type="match status" value="1"/>
</dbReference>
<dbReference type="Proteomes" id="UP000320231">
    <property type="component" value="Chromosome"/>
</dbReference>
<dbReference type="AlphaFoldDB" id="A0A455UJM1"/>
<dbReference type="InterPro" id="IPR010290">
    <property type="entry name" value="TM_effector"/>
</dbReference>
<dbReference type="SUPFAM" id="SSF103473">
    <property type="entry name" value="MFS general substrate transporter"/>
    <property type="match status" value="1"/>
</dbReference>
<keyword evidence="3" id="KW-1003">Cell membrane</keyword>
<feature type="transmembrane region" description="Helical" evidence="7">
    <location>
        <begin position="80"/>
        <end position="99"/>
    </location>
</feature>
<dbReference type="GO" id="GO:0005886">
    <property type="term" value="C:plasma membrane"/>
    <property type="evidence" value="ECO:0007669"/>
    <property type="project" value="UniProtKB-SubCell"/>
</dbReference>
<evidence type="ECO:0000256" key="6">
    <source>
        <dbReference type="ARBA" id="ARBA00023136"/>
    </source>
</evidence>
<evidence type="ECO:0000256" key="7">
    <source>
        <dbReference type="SAM" id="Phobius"/>
    </source>
</evidence>
<accession>A0A455UJM1</accession>
<gene>
    <name evidence="8" type="ORF">HSBAA_61770</name>
</gene>
<dbReference type="InterPro" id="IPR036259">
    <property type="entry name" value="MFS_trans_sf"/>
</dbReference>
<evidence type="ECO:0000313" key="9">
    <source>
        <dbReference type="Proteomes" id="UP000320231"/>
    </source>
</evidence>
<dbReference type="Gene3D" id="1.20.1250.20">
    <property type="entry name" value="MFS general substrate transporter like domains"/>
    <property type="match status" value="1"/>
</dbReference>
<evidence type="ECO:0000256" key="3">
    <source>
        <dbReference type="ARBA" id="ARBA00022475"/>
    </source>
</evidence>
<proteinExistence type="predicted"/>
<evidence type="ECO:0000256" key="4">
    <source>
        <dbReference type="ARBA" id="ARBA00022692"/>
    </source>
</evidence>
<evidence type="ECO:0000256" key="5">
    <source>
        <dbReference type="ARBA" id="ARBA00022989"/>
    </source>
</evidence>
<sequence length="245" mass="26268">MHLPKVAAPLANARLREYLAGNAASAVGTWAQRVVLLWLAWEMTQSSFMLGLMAMADLLPSMVVAPFAGTLVDRQDKIRLALWLQLLSIAPSCIMLIAIMAELVSPTMLLIVAGLTGILSGFDHPTRMVVVGSIVPKEDVPGAITINSMVFNLARMLGPAAAGMALTLEALWSVFLFNTISYLLFALILARLSQSGNTNQRLGSEGLEGVDGRQTQQLNMVNGNTCTDWTSQTLAAVLRPSSAML</sequence>
<evidence type="ECO:0000256" key="2">
    <source>
        <dbReference type="ARBA" id="ARBA00022448"/>
    </source>
</evidence>
<feature type="transmembrane region" description="Helical" evidence="7">
    <location>
        <begin position="170"/>
        <end position="192"/>
    </location>
</feature>
<protein>
    <recommendedName>
        <fullName evidence="10">Major facilitator superfamily (MFS) profile domain-containing protein</fullName>
    </recommendedName>
</protein>
<dbReference type="CDD" id="cd06173">
    <property type="entry name" value="MFS_MefA_like"/>
    <property type="match status" value="1"/>
</dbReference>
<reference evidence="8 9" key="1">
    <citation type="journal article" date="2019" name="Microbiol. Resour. Announc.">
        <title>Complete Genome Sequence of Halomonas sulfidaeris Strain Esulfide1 Isolated from a Metal Sulfide Rock at a Depth of 2,200 Meters, Obtained Using Nanopore Sequencing.</title>
        <authorList>
            <person name="Saito M."/>
            <person name="Nishigata A."/>
            <person name="Galipon J."/>
            <person name="Arakawa K."/>
        </authorList>
    </citation>
    <scope>NUCLEOTIDE SEQUENCE [LARGE SCALE GENOMIC DNA]</scope>
    <source>
        <strain evidence="8 9">ATCC BAA-803</strain>
    </source>
</reference>
<evidence type="ECO:0000256" key="1">
    <source>
        <dbReference type="ARBA" id="ARBA00004651"/>
    </source>
</evidence>
<evidence type="ECO:0000313" key="8">
    <source>
        <dbReference type="EMBL" id="BBI64871.1"/>
    </source>
</evidence>
<dbReference type="PANTHER" id="PTHR23513:SF11">
    <property type="entry name" value="STAPHYLOFERRIN A TRANSPORTER"/>
    <property type="match status" value="1"/>
</dbReference>